<accession>A0ABQ9F8K3</accession>
<sequence length="193" mass="22262">MEKNKYSFNTFYIFISAPNRIPPTEPLESQKEDDGEDQRGWWFSASDSTYCAQDYTDCVKGYQESLDVIKKAFEDQGPFDGVLGFSQGASMLSLICGLKEQMIENFQFDFAIFVAGFKSRQKPHTDLYNRIITIPSLHVFEMSEHLLQYFKDPKILQHKGGHFIPASGPQKNGYLEFLDNMISKKLEKNMNLR</sequence>
<evidence type="ECO:0000313" key="5">
    <source>
        <dbReference type="Proteomes" id="UP001217089"/>
    </source>
</evidence>
<comment type="similarity">
    <text evidence="1">Belongs to the LovG family.</text>
</comment>
<evidence type="ECO:0000256" key="2">
    <source>
        <dbReference type="ARBA" id="ARBA00022801"/>
    </source>
</evidence>
<feature type="domain" description="Serine hydrolase" evidence="3">
    <location>
        <begin position="12"/>
        <end position="171"/>
    </location>
</feature>
<reference evidence="4 5" key="1">
    <citation type="submission" date="2022-12" db="EMBL/GenBank/DDBJ databases">
        <title>Chromosome-level genome of Tegillarca granosa.</title>
        <authorList>
            <person name="Kim J."/>
        </authorList>
    </citation>
    <scope>NUCLEOTIDE SEQUENCE [LARGE SCALE GENOMIC DNA]</scope>
    <source>
        <strain evidence="4">Teg-2019</strain>
        <tissue evidence="4">Adductor muscle</tissue>
    </source>
</reference>
<evidence type="ECO:0000313" key="4">
    <source>
        <dbReference type="EMBL" id="KAJ8313664.1"/>
    </source>
</evidence>
<dbReference type="InterPro" id="IPR050593">
    <property type="entry name" value="LovG"/>
</dbReference>
<evidence type="ECO:0000256" key="1">
    <source>
        <dbReference type="ARBA" id="ARBA00005863"/>
    </source>
</evidence>
<keyword evidence="5" id="KW-1185">Reference proteome</keyword>
<dbReference type="Pfam" id="PF03959">
    <property type="entry name" value="FSH1"/>
    <property type="match status" value="1"/>
</dbReference>
<evidence type="ECO:0000259" key="3">
    <source>
        <dbReference type="Pfam" id="PF03959"/>
    </source>
</evidence>
<name>A0ABQ9F8K3_TEGGR</name>
<dbReference type="PANTHER" id="PTHR48070:SF6">
    <property type="entry name" value="ESTERASE OVCA2"/>
    <property type="match status" value="1"/>
</dbReference>
<dbReference type="InterPro" id="IPR029058">
    <property type="entry name" value="AB_hydrolase_fold"/>
</dbReference>
<keyword evidence="2" id="KW-0378">Hydrolase</keyword>
<organism evidence="4 5">
    <name type="scientific">Tegillarca granosa</name>
    <name type="common">Malaysian cockle</name>
    <name type="synonym">Anadara granosa</name>
    <dbReference type="NCBI Taxonomy" id="220873"/>
    <lineage>
        <taxon>Eukaryota</taxon>
        <taxon>Metazoa</taxon>
        <taxon>Spiralia</taxon>
        <taxon>Lophotrochozoa</taxon>
        <taxon>Mollusca</taxon>
        <taxon>Bivalvia</taxon>
        <taxon>Autobranchia</taxon>
        <taxon>Pteriomorphia</taxon>
        <taxon>Arcoida</taxon>
        <taxon>Arcoidea</taxon>
        <taxon>Arcidae</taxon>
        <taxon>Tegillarca</taxon>
    </lineage>
</organism>
<gene>
    <name evidence="4" type="ORF">KUTeg_008225</name>
</gene>
<dbReference type="PANTHER" id="PTHR48070">
    <property type="entry name" value="ESTERASE OVCA2"/>
    <property type="match status" value="1"/>
</dbReference>
<dbReference type="Proteomes" id="UP001217089">
    <property type="component" value="Unassembled WGS sequence"/>
</dbReference>
<proteinExistence type="inferred from homology"/>
<dbReference type="Gene3D" id="3.40.50.1820">
    <property type="entry name" value="alpha/beta hydrolase"/>
    <property type="match status" value="1"/>
</dbReference>
<dbReference type="SUPFAM" id="SSF53474">
    <property type="entry name" value="alpha/beta-Hydrolases"/>
    <property type="match status" value="1"/>
</dbReference>
<protein>
    <recommendedName>
        <fullName evidence="3">Serine hydrolase domain-containing protein</fullName>
    </recommendedName>
</protein>
<comment type="caution">
    <text evidence="4">The sequence shown here is derived from an EMBL/GenBank/DDBJ whole genome shotgun (WGS) entry which is preliminary data.</text>
</comment>
<dbReference type="EMBL" id="JARBDR010000342">
    <property type="protein sequence ID" value="KAJ8313664.1"/>
    <property type="molecule type" value="Genomic_DNA"/>
</dbReference>
<dbReference type="InterPro" id="IPR005645">
    <property type="entry name" value="FSH-like_dom"/>
</dbReference>